<protein>
    <submittedName>
        <fullName evidence="8">Protein kinase domain-containing protein</fullName>
    </submittedName>
</protein>
<dbReference type="GO" id="GO:0005524">
    <property type="term" value="F:ATP binding"/>
    <property type="evidence" value="ECO:0007669"/>
    <property type="project" value="UniProtKB-KW"/>
</dbReference>
<dbReference type="InterPro" id="IPR000719">
    <property type="entry name" value="Prot_kinase_dom"/>
</dbReference>
<evidence type="ECO:0000256" key="3">
    <source>
        <dbReference type="ARBA" id="ARBA00022741"/>
    </source>
</evidence>
<dbReference type="PROSITE" id="PS00108">
    <property type="entry name" value="PROTEIN_KINASE_ST"/>
    <property type="match status" value="1"/>
</dbReference>
<dbReference type="AlphaFoldDB" id="A0A7E4UTA5"/>
<dbReference type="Gene3D" id="3.30.200.20">
    <property type="entry name" value="Phosphorylase Kinase, domain 1"/>
    <property type="match status" value="1"/>
</dbReference>
<dbReference type="SUPFAM" id="SSF56112">
    <property type="entry name" value="Protein kinase-like (PK-like)"/>
    <property type="match status" value="1"/>
</dbReference>
<evidence type="ECO:0000256" key="5">
    <source>
        <dbReference type="ARBA" id="ARBA00022840"/>
    </source>
</evidence>
<organism evidence="7 8">
    <name type="scientific">Panagrellus redivivus</name>
    <name type="common">Microworm</name>
    <dbReference type="NCBI Taxonomy" id="6233"/>
    <lineage>
        <taxon>Eukaryota</taxon>
        <taxon>Metazoa</taxon>
        <taxon>Ecdysozoa</taxon>
        <taxon>Nematoda</taxon>
        <taxon>Chromadorea</taxon>
        <taxon>Rhabditida</taxon>
        <taxon>Tylenchina</taxon>
        <taxon>Panagrolaimomorpha</taxon>
        <taxon>Panagrolaimoidea</taxon>
        <taxon>Panagrolaimidae</taxon>
        <taxon>Panagrellus</taxon>
    </lineage>
</organism>
<keyword evidence="3" id="KW-0547">Nucleotide-binding</keyword>
<keyword evidence="7" id="KW-1185">Reference proteome</keyword>
<dbReference type="Pfam" id="PF00069">
    <property type="entry name" value="Pkinase"/>
    <property type="match status" value="2"/>
</dbReference>
<proteinExistence type="predicted"/>
<keyword evidence="5" id="KW-0067">ATP-binding</keyword>
<reference evidence="7" key="1">
    <citation type="journal article" date="2013" name="Genetics">
        <title>The draft genome and transcriptome of Panagrellus redivivus are shaped by the harsh demands of a free-living lifestyle.</title>
        <authorList>
            <person name="Srinivasan J."/>
            <person name="Dillman A.R."/>
            <person name="Macchietto M.G."/>
            <person name="Heikkinen L."/>
            <person name="Lakso M."/>
            <person name="Fracchia K.M."/>
            <person name="Antoshechkin I."/>
            <person name="Mortazavi A."/>
            <person name="Wong G."/>
            <person name="Sternberg P.W."/>
        </authorList>
    </citation>
    <scope>NUCLEOTIDE SEQUENCE [LARGE SCALE GENOMIC DNA]</scope>
    <source>
        <strain evidence="7">MT8872</strain>
    </source>
</reference>
<dbReference type="InterPro" id="IPR050494">
    <property type="entry name" value="Ser_Thr_dual-spec_kinase"/>
</dbReference>
<dbReference type="PROSITE" id="PS50011">
    <property type="entry name" value="PROTEIN_KINASE_DOM"/>
    <property type="match status" value="1"/>
</dbReference>
<evidence type="ECO:0000313" key="7">
    <source>
        <dbReference type="Proteomes" id="UP000492821"/>
    </source>
</evidence>
<keyword evidence="1" id="KW-0723">Serine/threonine-protein kinase</keyword>
<name>A0A7E4UTA5_PANRE</name>
<dbReference type="WBParaSite" id="Pan_g1228.t1">
    <property type="protein sequence ID" value="Pan_g1228.t1"/>
    <property type="gene ID" value="Pan_g1228"/>
</dbReference>
<keyword evidence="2" id="KW-0808">Transferase</keyword>
<evidence type="ECO:0000256" key="2">
    <source>
        <dbReference type="ARBA" id="ARBA00022679"/>
    </source>
</evidence>
<accession>A0A7E4UTA5</accession>
<dbReference type="PANTHER" id="PTHR24058">
    <property type="entry name" value="DUAL SPECIFICITY PROTEIN KINASE"/>
    <property type="match status" value="1"/>
</dbReference>
<dbReference type="Proteomes" id="UP000492821">
    <property type="component" value="Unassembled WGS sequence"/>
</dbReference>
<feature type="domain" description="Protein kinase" evidence="6">
    <location>
        <begin position="59"/>
        <end position="415"/>
    </location>
</feature>
<sequence length="415" mass="47545">MTAKKESDFLKKYALIKPGVFDMTHLYADLAEYEEKPRHYSGRRNQMRVTMGQIIRRQYFVVRKAGFGVSSVTWLCYDKKAKDFVVLKILRNHEQDEQELKILKDIAEMDSEESQHFVKYLAHFQLKRIHTCIVFEPLGCTLRTAMNRQWSFAWPVVKKLLNHMLKALSLLNFDLNILHGDIKPENILVKCSKRSFFLETLNVVRAGYKGPGMNAACSSMMDIASGSKNYYKRIVGQCPAPEGGTIDNDDGQNFVRLLLHESTLFKLCDVGNAQEYGECQHNVATYEYRTPENVFRLPLTDSADIWSLAMTSIEALTGEGVIPYKEDDNENLLQGIVNLLGNYDKDIFTSPGYYYDVQPSTAKGSTPEENIAIHLRENKIDDTTIAAAVPIFAPMLIYDRRVRYNAKKMLRLFDI</sequence>
<evidence type="ECO:0000313" key="8">
    <source>
        <dbReference type="WBParaSite" id="Pan_g1228.t1"/>
    </source>
</evidence>
<evidence type="ECO:0000256" key="4">
    <source>
        <dbReference type="ARBA" id="ARBA00022777"/>
    </source>
</evidence>
<dbReference type="Gene3D" id="1.10.510.10">
    <property type="entry name" value="Transferase(Phosphotransferase) domain 1"/>
    <property type="match status" value="1"/>
</dbReference>
<dbReference type="SMART" id="SM00220">
    <property type="entry name" value="S_TKc"/>
    <property type="match status" value="1"/>
</dbReference>
<keyword evidence="4" id="KW-0418">Kinase</keyword>
<dbReference type="GO" id="GO:0004674">
    <property type="term" value="F:protein serine/threonine kinase activity"/>
    <property type="evidence" value="ECO:0007669"/>
    <property type="project" value="UniProtKB-KW"/>
</dbReference>
<dbReference type="InterPro" id="IPR011009">
    <property type="entry name" value="Kinase-like_dom_sf"/>
</dbReference>
<reference evidence="8" key="2">
    <citation type="submission" date="2020-10" db="UniProtKB">
        <authorList>
            <consortium name="WormBaseParasite"/>
        </authorList>
    </citation>
    <scope>IDENTIFICATION</scope>
</reference>
<evidence type="ECO:0000259" key="6">
    <source>
        <dbReference type="PROSITE" id="PS50011"/>
    </source>
</evidence>
<evidence type="ECO:0000256" key="1">
    <source>
        <dbReference type="ARBA" id="ARBA00022527"/>
    </source>
</evidence>
<dbReference type="InterPro" id="IPR008271">
    <property type="entry name" value="Ser/Thr_kinase_AS"/>
</dbReference>